<keyword evidence="5" id="KW-0067">ATP-binding</keyword>
<dbReference type="InterPro" id="IPR002736">
    <property type="entry name" value="CitG"/>
</dbReference>
<dbReference type="PANTHER" id="PTHR30201:SF2">
    <property type="entry name" value="2-(5''-TRIPHOSPHORIBOSYL)-3'-DEPHOSPHOCOENZYME-A SYNTHASE"/>
    <property type="match status" value="1"/>
</dbReference>
<comment type="catalytic activity">
    <reaction evidence="1">
        <text>3'-dephospho-CoA + ATP = 2'-(5''-triphospho-alpha-D-ribosyl)-3'-dephospho-CoA + adenine</text>
        <dbReference type="Rhea" id="RHEA:15117"/>
        <dbReference type="ChEBI" id="CHEBI:16708"/>
        <dbReference type="ChEBI" id="CHEBI:30616"/>
        <dbReference type="ChEBI" id="CHEBI:57328"/>
        <dbReference type="ChEBI" id="CHEBI:61378"/>
        <dbReference type="EC" id="2.4.2.52"/>
    </reaction>
</comment>
<proteinExistence type="predicted"/>
<reference evidence="6 7" key="1">
    <citation type="submission" date="2016-11" db="EMBL/GenBank/DDBJ databases">
        <authorList>
            <person name="Jaros S."/>
            <person name="Januszkiewicz K."/>
            <person name="Wedrychowicz H."/>
        </authorList>
    </citation>
    <scope>NUCLEOTIDE SEQUENCE [LARGE SCALE GENOMIC DNA]</scope>
    <source>
        <strain evidence="6 7">DSM 21120</strain>
    </source>
</reference>
<evidence type="ECO:0000256" key="5">
    <source>
        <dbReference type="ARBA" id="ARBA00022840"/>
    </source>
</evidence>
<evidence type="ECO:0000313" key="7">
    <source>
        <dbReference type="Proteomes" id="UP000184032"/>
    </source>
</evidence>
<dbReference type="EC" id="2.4.2.52" evidence="2"/>
<dbReference type="EMBL" id="FQXI01000021">
    <property type="protein sequence ID" value="SHH66458.1"/>
    <property type="molecule type" value="Genomic_DNA"/>
</dbReference>
<name>A0A1M5UUD8_9FIRM</name>
<dbReference type="AlphaFoldDB" id="A0A1M5UUD8"/>
<gene>
    <name evidence="6" type="ORF">SAMN02745245_01875</name>
</gene>
<evidence type="ECO:0000256" key="4">
    <source>
        <dbReference type="ARBA" id="ARBA00022741"/>
    </source>
</evidence>
<dbReference type="OrthoDB" id="114886at2"/>
<dbReference type="GO" id="GO:0005524">
    <property type="term" value="F:ATP binding"/>
    <property type="evidence" value="ECO:0007669"/>
    <property type="project" value="UniProtKB-KW"/>
</dbReference>
<dbReference type="RefSeq" id="WP_073185644.1">
    <property type="nucleotide sequence ID" value="NZ_FQXI01000021.1"/>
</dbReference>
<keyword evidence="3" id="KW-0808">Transferase</keyword>
<dbReference type="PANTHER" id="PTHR30201">
    <property type="entry name" value="TRIPHOSPHORIBOSYL-DEPHOSPHO-COA SYNTHASE"/>
    <property type="match status" value="1"/>
</dbReference>
<sequence length="279" mass="31534">MKEISSKDIERICFFALLCEVSTSPKPGLVDLLNRGSHEDMDYLTFINSAISVSKFFKEAYELGVEGNTEENFNLLRTRGIFYEEEMYSATRGVNTHKGIIFSLGFTAYATGVISSSNMEFTSLNISREVSKICGNISGELEVKNLRTEGQLQYKKYGLKGVRGEAEEGFVKSITIGLYNLKRCLRTLDLNDSLVEVLMYFLVAVEDSNTIKRSSLEGLEYVKVHAQRAIDLGAMHTLEGREYISSLDREFIEKNISPGGCADYLALTLYYYFLEELYD</sequence>
<keyword evidence="7" id="KW-1185">Reference proteome</keyword>
<evidence type="ECO:0000256" key="2">
    <source>
        <dbReference type="ARBA" id="ARBA00012074"/>
    </source>
</evidence>
<evidence type="ECO:0000313" key="6">
    <source>
        <dbReference type="EMBL" id="SHH66458.1"/>
    </source>
</evidence>
<dbReference type="Proteomes" id="UP000184032">
    <property type="component" value="Unassembled WGS sequence"/>
</dbReference>
<keyword evidence="4" id="KW-0547">Nucleotide-binding</keyword>
<evidence type="ECO:0000256" key="1">
    <source>
        <dbReference type="ARBA" id="ARBA00001210"/>
    </source>
</evidence>
<protein>
    <recommendedName>
        <fullName evidence="2">triphosphoribosyl-dephospho-CoA synthase</fullName>
        <ecNumber evidence="2">2.4.2.52</ecNumber>
    </recommendedName>
</protein>
<dbReference type="Gene3D" id="1.10.4200.10">
    <property type="entry name" value="Triphosphoribosyl-dephospho-CoA protein"/>
    <property type="match status" value="2"/>
</dbReference>
<dbReference type="STRING" id="1120995.SAMN02745245_01875"/>
<organism evidence="6 7">
    <name type="scientific">Anaerosphaera aminiphila DSM 21120</name>
    <dbReference type="NCBI Taxonomy" id="1120995"/>
    <lineage>
        <taxon>Bacteria</taxon>
        <taxon>Bacillati</taxon>
        <taxon>Bacillota</taxon>
        <taxon>Tissierellia</taxon>
        <taxon>Tissierellales</taxon>
        <taxon>Peptoniphilaceae</taxon>
        <taxon>Anaerosphaera</taxon>
    </lineage>
</organism>
<dbReference type="Pfam" id="PF01874">
    <property type="entry name" value="CitG"/>
    <property type="match status" value="1"/>
</dbReference>
<evidence type="ECO:0000256" key="3">
    <source>
        <dbReference type="ARBA" id="ARBA00022679"/>
    </source>
</evidence>
<dbReference type="GO" id="GO:0046917">
    <property type="term" value="F:triphosphoribosyl-dephospho-CoA synthase activity"/>
    <property type="evidence" value="ECO:0007669"/>
    <property type="project" value="UniProtKB-EC"/>
</dbReference>
<dbReference type="GO" id="GO:0051191">
    <property type="term" value="P:prosthetic group biosynthetic process"/>
    <property type="evidence" value="ECO:0007669"/>
    <property type="project" value="TreeGrafter"/>
</dbReference>
<accession>A0A1M5UUD8</accession>